<organism evidence="3">
    <name type="scientific">marine sediment metagenome</name>
    <dbReference type="NCBI Taxonomy" id="412755"/>
    <lineage>
        <taxon>unclassified sequences</taxon>
        <taxon>metagenomes</taxon>
        <taxon>ecological metagenomes</taxon>
    </lineage>
</organism>
<evidence type="ECO:0000256" key="2">
    <source>
        <dbReference type="SAM" id="Phobius"/>
    </source>
</evidence>
<name>X1HMW8_9ZZZZ</name>
<accession>X1HMW8</accession>
<feature type="compositionally biased region" description="Polar residues" evidence="1">
    <location>
        <begin position="73"/>
        <end position="85"/>
    </location>
</feature>
<reference evidence="3" key="1">
    <citation type="journal article" date="2014" name="Front. Microbiol.">
        <title>High frequency of phylogenetically diverse reductive dehalogenase-homologous genes in deep subseafloor sedimentary metagenomes.</title>
        <authorList>
            <person name="Kawai M."/>
            <person name="Futagami T."/>
            <person name="Toyoda A."/>
            <person name="Takaki Y."/>
            <person name="Nishi S."/>
            <person name="Hori S."/>
            <person name="Arai W."/>
            <person name="Tsubouchi T."/>
            <person name="Morono Y."/>
            <person name="Uchiyama I."/>
            <person name="Ito T."/>
            <person name="Fujiyama A."/>
            <person name="Inagaki F."/>
            <person name="Takami H."/>
        </authorList>
    </citation>
    <scope>NUCLEOTIDE SEQUENCE</scope>
    <source>
        <strain evidence="3">Expedition CK06-06</strain>
    </source>
</reference>
<gene>
    <name evidence="3" type="ORF">S03H2_17449</name>
</gene>
<dbReference type="EMBL" id="BARU01009003">
    <property type="protein sequence ID" value="GAH46643.1"/>
    <property type="molecule type" value="Genomic_DNA"/>
</dbReference>
<proteinExistence type="predicted"/>
<keyword evidence="2" id="KW-0472">Membrane</keyword>
<protein>
    <submittedName>
        <fullName evidence="3">Uncharacterized protein</fullName>
    </submittedName>
</protein>
<keyword evidence="2" id="KW-1133">Transmembrane helix</keyword>
<comment type="caution">
    <text evidence="3">The sequence shown here is derived from an EMBL/GenBank/DDBJ whole genome shotgun (WGS) entry which is preliminary data.</text>
</comment>
<keyword evidence="2" id="KW-0812">Transmembrane</keyword>
<dbReference type="AlphaFoldDB" id="X1HMW8"/>
<sequence length="92" mass="10094">TAFTKGTMLIVAIYIAVIIIDASLHPAYKGWMVASFAICGMLVGMATGFIMAFRIRFSTVMKRKTNGEMIEEIQSQPSRIPSSGNFGLDDKE</sequence>
<feature type="region of interest" description="Disordered" evidence="1">
    <location>
        <begin position="71"/>
        <end position="92"/>
    </location>
</feature>
<feature type="transmembrane region" description="Helical" evidence="2">
    <location>
        <begin position="31"/>
        <end position="53"/>
    </location>
</feature>
<evidence type="ECO:0000256" key="1">
    <source>
        <dbReference type="SAM" id="MobiDB-lite"/>
    </source>
</evidence>
<feature type="non-terminal residue" evidence="3">
    <location>
        <position position="1"/>
    </location>
</feature>
<feature type="transmembrane region" description="Helical" evidence="2">
    <location>
        <begin position="7"/>
        <end position="25"/>
    </location>
</feature>
<evidence type="ECO:0000313" key="3">
    <source>
        <dbReference type="EMBL" id="GAH46643.1"/>
    </source>
</evidence>